<dbReference type="PANTHER" id="PTHR22726:SF1">
    <property type="entry name" value="METALLOENDOPEPTIDASE OMA1, MITOCHONDRIAL"/>
    <property type="match status" value="1"/>
</dbReference>
<dbReference type="Proteomes" id="UP001218218">
    <property type="component" value="Unassembled WGS sequence"/>
</dbReference>
<evidence type="ECO:0000259" key="8">
    <source>
        <dbReference type="Pfam" id="PF01435"/>
    </source>
</evidence>
<protein>
    <submittedName>
        <fullName evidence="9">Peptidase family M48-domain-containing protein</fullName>
    </submittedName>
</protein>
<evidence type="ECO:0000256" key="4">
    <source>
        <dbReference type="ARBA" id="ARBA00022833"/>
    </source>
</evidence>
<evidence type="ECO:0000256" key="5">
    <source>
        <dbReference type="ARBA" id="ARBA00023049"/>
    </source>
</evidence>
<feature type="region of interest" description="Disordered" evidence="7">
    <location>
        <begin position="18"/>
        <end position="40"/>
    </location>
</feature>
<comment type="similarity">
    <text evidence="6">Belongs to the peptidase M48 family.</text>
</comment>
<evidence type="ECO:0000256" key="3">
    <source>
        <dbReference type="ARBA" id="ARBA00022801"/>
    </source>
</evidence>
<keyword evidence="3 6" id="KW-0378">Hydrolase</keyword>
<dbReference type="GO" id="GO:0005743">
    <property type="term" value="C:mitochondrial inner membrane"/>
    <property type="evidence" value="ECO:0007669"/>
    <property type="project" value="TreeGrafter"/>
</dbReference>
<evidence type="ECO:0000256" key="2">
    <source>
        <dbReference type="ARBA" id="ARBA00022723"/>
    </source>
</evidence>
<comment type="cofactor">
    <cofactor evidence="6">
        <name>Zn(2+)</name>
        <dbReference type="ChEBI" id="CHEBI:29105"/>
    </cofactor>
    <text evidence="6">Binds 1 zinc ion per subunit.</text>
</comment>
<evidence type="ECO:0000256" key="1">
    <source>
        <dbReference type="ARBA" id="ARBA00022670"/>
    </source>
</evidence>
<feature type="domain" description="Peptidase M48" evidence="8">
    <location>
        <begin position="166"/>
        <end position="322"/>
    </location>
</feature>
<dbReference type="AlphaFoldDB" id="A0AAD6Z5Z4"/>
<dbReference type="GO" id="GO:0006515">
    <property type="term" value="P:protein quality control for misfolded or incompletely synthesized proteins"/>
    <property type="evidence" value="ECO:0007669"/>
    <property type="project" value="TreeGrafter"/>
</dbReference>
<evidence type="ECO:0000313" key="10">
    <source>
        <dbReference type="Proteomes" id="UP001218218"/>
    </source>
</evidence>
<feature type="compositionally biased region" description="Low complexity" evidence="7">
    <location>
        <begin position="26"/>
        <end position="40"/>
    </location>
</feature>
<evidence type="ECO:0000256" key="6">
    <source>
        <dbReference type="RuleBase" id="RU003983"/>
    </source>
</evidence>
<dbReference type="InterPro" id="IPR051156">
    <property type="entry name" value="Mito/Outer_Membr_Metalloprot"/>
</dbReference>
<evidence type="ECO:0000256" key="7">
    <source>
        <dbReference type="SAM" id="MobiDB-lite"/>
    </source>
</evidence>
<dbReference type="GO" id="GO:0034982">
    <property type="term" value="P:mitochondrial protein processing"/>
    <property type="evidence" value="ECO:0007669"/>
    <property type="project" value="TreeGrafter"/>
</dbReference>
<accession>A0AAD6Z5Z4</accession>
<dbReference type="CDD" id="cd07331">
    <property type="entry name" value="M48C_Oma1_like"/>
    <property type="match status" value="1"/>
</dbReference>
<dbReference type="PANTHER" id="PTHR22726">
    <property type="entry name" value="METALLOENDOPEPTIDASE OMA1"/>
    <property type="match status" value="1"/>
</dbReference>
<keyword evidence="1 6" id="KW-0645">Protease</keyword>
<dbReference type="Pfam" id="PF01435">
    <property type="entry name" value="Peptidase_M48"/>
    <property type="match status" value="1"/>
</dbReference>
<reference evidence="9" key="1">
    <citation type="submission" date="2023-03" db="EMBL/GenBank/DDBJ databases">
        <title>Massive genome expansion in bonnet fungi (Mycena s.s.) driven by repeated elements and novel gene families across ecological guilds.</title>
        <authorList>
            <consortium name="Lawrence Berkeley National Laboratory"/>
            <person name="Harder C.B."/>
            <person name="Miyauchi S."/>
            <person name="Viragh M."/>
            <person name="Kuo A."/>
            <person name="Thoen E."/>
            <person name="Andreopoulos B."/>
            <person name="Lu D."/>
            <person name="Skrede I."/>
            <person name="Drula E."/>
            <person name="Henrissat B."/>
            <person name="Morin E."/>
            <person name="Kohler A."/>
            <person name="Barry K."/>
            <person name="LaButti K."/>
            <person name="Morin E."/>
            <person name="Salamov A."/>
            <person name="Lipzen A."/>
            <person name="Mereny Z."/>
            <person name="Hegedus B."/>
            <person name="Baldrian P."/>
            <person name="Stursova M."/>
            <person name="Weitz H."/>
            <person name="Taylor A."/>
            <person name="Grigoriev I.V."/>
            <person name="Nagy L.G."/>
            <person name="Martin F."/>
            <person name="Kauserud H."/>
        </authorList>
    </citation>
    <scope>NUCLEOTIDE SEQUENCE</scope>
    <source>
        <strain evidence="9">CBHHK002</strain>
    </source>
</reference>
<keyword evidence="5 6" id="KW-0482">Metalloprotease</keyword>
<dbReference type="GO" id="GO:0046872">
    <property type="term" value="F:metal ion binding"/>
    <property type="evidence" value="ECO:0007669"/>
    <property type="project" value="UniProtKB-KW"/>
</dbReference>
<comment type="caution">
    <text evidence="9">The sequence shown here is derived from an EMBL/GenBank/DDBJ whole genome shotgun (WGS) entry which is preliminary data.</text>
</comment>
<keyword evidence="2" id="KW-0479">Metal-binding</keyword>
<organism evidence="9 10">
    <name type="scientific">Mycena albidolilacea</name>
    <dbReference type="NCBI Taxonomy" id="1033008"/>
    <lineage>
        <taxon>Eukaryota</taxon>
        <taxon>Fungi</taxon>
        <taxon>Dikarya</taxon>
        <taxon>Basidiomycota</taxon>
        <taxon>Agaricomycotina</taxon>
        <taxon>Agaricomycetes</taxon>
        <taxon>Agaricomycetidae</taxon>
        <taxon>Agaricales</taxon>
        <taxon>Marasmiineae</taxon>
        <taxon>Mycenaceae</taxon>
        <taxon>Mycena</taxon>
    </lineage>
</organism>
<name>A0AAD6Z5Z4_9AGAR</name>
<keyword evidence="4 6" id="KW-0862">Zinc</keyword>
<dbReference type="Gene3D" id="3.30.2010.10">
    <property type="entry name" value="Metalloproteases ('zincins'), catalytic domain"/>
    <property type="match status" value="1"/>
</dbReference>
<dbReference type="EMBL" id="JARIHO010000084">
    <property type="protein sequence ID" value="KAJ7308676.1"/>
    <property type="molecule type" value="Genomic_DNA"/>
</dbReference>
<sequence>MKAFSRVLRAQQKPWTGSRVSTRFYSPRPSGGPLSGPSRPLLDRNSGTLLGVTAGLLLGGFYVSHLETAPESGRRRFMAVSKRQEELLRTQALQETRAQFRGRILPLEHPLTQQVRRITRRIIVASNLGHLEGEGAAEPPELIEDPWGAPLGEGAADISRPPTLHPDREWAVLVVDDPSFVNAFAAAGLVCVSTGIMPIARNEEGLAAIIGHEIGHVAMRHPAELLSQSKILLPVMVLLAFIGLDFGLSSVLTNVLHSLPHSRALETEADTVGLKLMSRACYDPAAAPRVFEDMSRLEKGSQVPSFFRTHPPTADRVAHLKTLLPESYNIYNANPECVQLEEMRARGLLRRVRMNVI</sequence>
<dbReference type="GO" id="GO:0004222">
    <property type="term" value="F:metalloendopeptidase activity"/>
    <property type="evidence" value="ECO:0007669"/>
    <property type="project" value="InterPro"/>
</dbReference>
<dbReference type="InterPro" id="IPR001915">
    <property type="entry name" value="Peptidase_M48"/>
</dbReference>
<proteinExistence type="inferred from homology"/>
<keyword evidence="10" id="KW-1185">Reference proteome</keyword>
<evidence type="ECO:0000313" key="9">
    <source>
        <dbReference type="EMBL" id="KAJ7308676.1"/>
    </source>
</evidence>
<gene>
    <name evidence="9" type="ORF">DFH08DRAFT_792517</name>
</gene>